<protein>
    <submittedName>
        <fullName evidence="1">Uncharacterized protein</fullName>
    </submittedName>
</protein>
<dbReference type="EMBL" id="GBRH01253097">
    <property type="protein sequence ID" value="JAD44798.1"/>
    <property type="molecule type" value="Transcribed_RNA"/>
</dbReference>
<reference evidence="1" key="2">
    <citation type="journal article" date="2015" name="Data Brief">
        <title>Shoot transcriptome of the giant reed, Arundo donax.</title>
        <authorList>
            <person name="Barrero R.A."/>
            <person name="Guerrero F.D."/>
            <person name="Moolhuijzen P."/>
            <person name="Goolsby J.A."/>
            <person name="Tidwell J."/>
            <person name="Bellgard S.E."/>
            <person name="Bellgard M.I."/>
        </authorList>
    </citation>
    <scope>NUCLEOTIDE SEQUENCE</scope>
    <source>
        <tissue evidence="1">Shoot tissue taken approximately 20 cm above the soil surface</tissue>
    </source>
</reference>
<sequence>MKVEPATNEWFWWLSCPSNLTCWQFGSNTVIGSFLREL</sequence>
<organism evidence="1">
    <name type="scientific">Arundo donax</name>
    <name type="common">Giant reed</name>
    <name type="synonym">Donax arundinaceus</name>
    <dbReference type="NCBI Taxonomy" id="35708"/>
    <lineage>
        <taxon>Eukaryota</taxon>
        <taxon>Viridiplantae</taxon>
        <taxon>Streptophyta</taxon>
        <taxon>Embryophyta</taxon>
        <taxon>Tracheophyta</taxon>
        <taxon>Spermatophyta</taxon>
        <taxon>Magnoliopsida</taxon>
        <taxon>Liliopsida</taxon>
        <taxon>Poales</taxon>
        <taxon>Poaceae</taxon>
        <taxon>PACMAD clade</taxon>
        <taxon>Arundinoideae</taxon>
        <taxon>Arundineae</taxon>
        <taxon>Arundo</taxon>
    </lineage>
</organism>
<evidence type="ECO:0000313" key="1">
    <source>
        <dbReference type="EMBL" id="JAD44798.1"/>
    </source>
</evidence>
<name>A0A0A9A4D7_ARUDO</name>
<dbReference type="AlphaFoldDB" id="A0A0A9A4D7"/>
<reference evidence="1" key="1">
    <citation type="submission" date="2014-09" db="EMBL/GenBank/DDBJ databases">
        <authorList>
            <person name="Magalhaes I.L.F."/>
            <person name="Oliveira U."/>
            <person name="Santos F.R."/>
            <person name="Vidigal T.H.D.A."/>
            <person name="Brescovit A.D."/>
            <person name="Santos A.J."/>
        </authorList>
    </citation>
    <scope>NUCLEOTIDE SEQUENCE</scope>
    <source>
        <tissue evidence="1">Shoot tissue taken approximately 20 cm above the soil surface</tissue>
    </source>
</reference>
<accession>A0A0A9A4D7</accession>
<proteinExistence type="predicted"/>